<dbReference type="AlphaFoldDB" id="A0A1L7WRH7"/>
<evidence type="ECO:0000313" key="3">
    <source>
        <dbReference type="Proteomes" id="UP000184330"/>
    </source>
</evidence>
<dbReference type="EMBL" id="FJOG01000006">
    <property type="protein sequence ID" value="CZR55370.1"/>
    <property type="molecule type" value="Genomic_DNA"/>
</dbReference>
<feature type="compositionally biased region" description="Basic and acidic residues" evidence="1">
    <location>
        <begin position="213"/>
        <end position="230"/>
    </location>
</feature>
<feature type="region of interest" description="Disordered" evidence="1">
    <location>
        <begin position="179"/>
        <end position="230"/>
    </location>
</feature>
<evidence type="ECO:0000256" key="1">
    <source>
        <dbReference type="SAM" id="MobiDB-lite"/>
    </source>
</evidence>
<gene>
    <name evidence="2" type="ORF">PAC_05257</name>
</gene>
<dbReference type="Proteomes" id="UP000184330">
    <property type="component" value="Unassembled WGS sequence"/>
</dbReference>
<protein>
    <submittedName>
        <fullName evidence="2">Uncharacterized protein</fullName>
    </submittedName>
</protein>
<feature type="region of interest" description="Disordered" evidence="1">
    <location>
        <begin position="60"/>
        <end position="120"/>
    </location>
</feature>
<reference evidence="2 3" key="1">
    <citation type="submission" date="2016-03" db="EMBL/GenBank/DDBJ databases">
        <authorList>
            <person name="Ploux O."/>
        </authorList>
    </citation>
    <scope>NUCLEOTIDE SEQUENCE [LARGE SCALE GENOMIC DNA]</scope>
    <source>
        <strain evidence="2 3">UAMH 11012</strain>
    </source>
</reference>
<accession>A0A1L7WRH7</accession>
<sequence length="230" mass="25681">MYRRPKWKSKTTSSRSKKLSQVRRCIDEWGLVPYEIPIPPPIPDSPTILPSTSVDEDWEFVSSHPSLQTSPTPSHISYTPSDPDILSHYAKKPLPSIPTSTPIPTNHLITKSKKRKAPHTDKLKVTCHHGPLASESHEVETTLSHVPNRPTPLETYADDEQSHEILALGLAIDSNRVPSFRKAGQPASSGRGGMRPRTRHRITIRFRKNKAGVVEKDGPSRGRDSMSPEE</sequence>
<organism evidence="2 3">
    <name type="scientific">Phialocephala subalpina</name>
    <dbReference type="NCBI Taxonomy" id="576137"/>
    <lineage>
        <taxon>Eukaryota</taxon>
        <taxon>Fungi</taxon>
        <taxon>Dikarya</taxon>
        <taxon>Ascomycota</taxon>
        <taxon>Pezizomycotina</taxon>
        <taxon>Leotiomycetes</taxon>
        <taxon>Helotiales</taxon>
        <taxon>Mollisiaceae</taxon>
        <taxon>Phialocephala</taxon>
        <taxon>Phialocephala fortinii species complex</taxon>
    </lineage>
</organism>
<feature type="compositionally biased region" description="Basic residues" evidence="1">
    <location>
        <begin position="194"/>
        <end position="210"/>
    </location>
</feature>
<keyword evidence="3" id="KW-1185">Reference proteome</keyword>
<evidence type="ECO:0000313" key="2">
    <source>
        <dbReference type="EMBL" id="CZR55370.1"/>
    </source>
</evidence>
<name>A0A1L7WRH7_9HELO</name>
<feature type="compositionally biased region" description="Polar residues" evidence="1">
    <location>
        <begin position="63"/>
        <end position="80"/>
    </location>
</feature>
<proteinExistence type="predicted"/>
<dbReference type="OrthoDB" id="3529119at2759"/>